<gene>
    <name evidence="1" type="primary">LOC106115214</name>
</gene>
<dbReference type="PANTHER" id="PTHR38681:SF1">
    <property type="entry name" value="RETROVIRUS-RELATED POL POLYPROTEIN FROM TRANSPOSON 412-LIKE PROTEIN"/>
    <property type="match status" value="1"/>
</dbReference>
<reference evidence="1" key="1">
    <citation type="submission" date="2025-08" db="UniProtKB">
        <authorList>
            <consortium name="RefSeq"/>
        </authorList>
    </citation>
    <scope>IDENTIFICATION</scope>
</reference>
<dbReference type="RefSeq" id="XP_013163986.1">
    <property type="nucleotide sequence ID" value="XM_013308532.1"/>
</dbReference>
<accession>A0AAJ6Z2C5</accession>
<dbReference type="Proteomes" id="UP000694872">
    <property type="component" value="Unplaced"/>
</dbReference>
<sequence>MCHAPQKWTESLPWVLLGIRSSFKEDLNASSAELLYGEPLRLPGEFFDPLSSGTTDVSDFIARLRAFAQQLHPTPASRHGNKSVFVYKDLANTDHVFLREDAVRASLQPAYTGPHKVMSRSDKSFTLLINGKEVTVSIDRLKPAYILCDSNNNAATSDDTVAKEYTTRSGRKVKFTDFYRP</sequence>
<organism evidence="1">
    <name type="scientific">Papilio xuthus</name>
    <name type="common">Asian swallowtail butterfly</name>
    <dbReference type="NCBI Taxonomy" id="66420"/>
    <lineage>
        <taxon>Eukaryota</taxon>
        <taxon>Metazoa</taxon>
        <taxon>Ecdysozoa</taxon>
        <taxon>Arthropoda</taxon>
        <taxon>Hexapoda</taxon>
        <taxon>Insecta</taxon>
        <taxon>Pterygota</taxon>
        <taxon>Neoptera</taxon>
        <taxon>Endopterygota</taxon>
        <taxon>Lepidoptera</taxon>
        <taxon>Glossata</taxon>
        <taxon>Ditrysia</taxon>
        <taxon>Papilionoidea</taxon>
        <taxon>Papilionidae</taxon>
        <taxon>Papilioninae</taxon>
        <taxon>Papilio</taxon>
    </lineage>
</organism>
<protein>
    <submittedName>
        <fullName evidence="1">Uncharacterized protein LOC106115214</fullName>
    </submittedName>
</protein>
<dbReference type="AlphaFoldDB" id="A0AAJ6Z2C5"/>
<evidence type="ECO:0000313" key="1">
    <source>
        <dbReference type="RefSeq" id="XP_013163986.1"/>
    </source>
</evidence>
<proteinExistence type="predicted"/>
<dbReference type="GeneID" id="106115214"/>
<name>A0AAJ6Z2C5_PAPXU</name>
<dbReference type="PANTHER" id="PTHR38681">
    <property type="entry name" value="RETROVIRUS-RELATED POL POLYPROTEIN FROM TRANSPOSON 412-LIKE PROTEIN-RELATED"/>
    <property type="match status" value="1"/>
</dbReference>
<dbReference type="KEGG" id="pxu:106115214"/>